<sequence length="115" mass="13212">MLYCLFYSAITFNIGVRGFIRSIFRSLGSKNLLGMLKTILRHIDLDPINNTIGRLQISQPRIGLLSGNMPLLKQTDHDIRFYFRRDIGQKNPPVHSFLTPFCQYYLPQHGANSSL</sequence>
<evidence type="ECO:0000313" key="1">
    <source>
        <dbReference type="EMBL" id="EHL07150.1"/>
    </source>
</evidence>
<accession>G9XMH4</accession>
<name>G9XMH4_DESHA</name>
<reference evidence="1 2" key="1">
    <citation type="submission" date="2011-08" db="EMBL/GenBank/DDBJ databases">
        <authorList>
            <person name="Weinstock G."/>
            <person name="Sodergren E."/>
            <person name="Clifton S."/>
            <person name="Fulton L."/>
            <person name="Fulton B."/>
            <person name="Courtney L."/>
            <person name="Fronick C."/>
            <person name="Harrison M."/>
            <person name="Strong C."/>
            <person name="Farmer C."/>
            <person name="Delahaunty K."/>
            <person name="Markovic C."/>
            <person name="Hall O."/>
            <person name="Minx P."/>
            <person name="Tomlinson C."/>
            <person name="Mitreva M."/>
            <person name="Hou S."/>
            <person name="Chen J."/>
            <person name="Wollam A."/>
            <person name="Pepin K.H."/>
            <person name="Johnson M."/>
            <person name="Bhonagiri V."/>
            <person name="Zhang X."/>
            <person name="Suruliraj S."/>
            <person name="Warren W."/>
            <person name="Chinwalla A."/>
            <person name="Mardis E.R."/>
            <person name="Wilson R.K."/>
        </authorList>
    </citation>
    <scope>NUCLEOTIDE SEQUENCE [LARGE SCALE GENOMIC DNA]</scope>
    <source>
        <strain evidence="1 2">DP7</strain>
    </source>
</reference>
<dbReference type="EMBL" id="AFZX01000049">
    <property type="protein sequence ID" value="EHL07150.1"/>
    <property type="molecule type" value="Genomic_DNA"/>
</dbReference>
<comment type="caution">
    <text evidence="1">The sequence shown here is derived from an EMBL/GenBank/DDBJ whole genome shotgun (WGS) entry which is preliminary data.</text>
</comment>
<dbReference type="AlphaFoldDB" id="G9XMH4"/>
<proteinExistence type="predicted"/>
<dbReference type="HOGENOM" id="CLU_2105030_0_0_9"/>
<gene>
    <name evidence="1" type="ORF">HMPREF0322_02161</name>
</gene>
<evidence type="ECO:0000313" key="2">
    <source>
        <dbReference type="Proteomes" id="UP000004416"/>
    </source>
</evidence>
<protein>
    <submittedName>
        <fullName evidence="1">Uncharacterized protein</fullName>
    </submittedName>
</protein>
<organism evidence="1 2">
    <name type="scientific">Desulfitobacterium hafniense DP7</name>
    <dbReference type="NCBI Taxonomy" id="537010"/>
    <lineage>
        <taxon>Bacteria</taxon>
        <taxon>Bacillati</taxon>
        <taxon>Bacillota</taxon>
        <taxon>Clostridia</taxon>
        <taxon>Eubacteriales</taxon>
        <taxon>Desulfitobacteriaceae</taxon>
        <taxon>Desulfitobacterium</taxon>
    </lineage>
</organism>
<dbReference type="Proteomes" id="UP000004416">
    <property type="component" value="Unassembled WGS sequence"/>
</dbReference>